<dbReference type="InterPro" id="IPR002781">
    <property type="entry name" value="TM_pro_TauE-like"/>
</dbReference>
<dbReference type="RefSeq" id="WP_145737214.1">
    <property type="nucleotide sequence ID" value="NZ_VIWX01000001.1"/>
</dbReference>
<keyword evidence="3" id="KW-0813">Transport</keyword>
<dbReference type="EMBL" id="VIWX01000001">
    <property type="protein sequence ID" value="TWG08438.1"/>
    <property type="molecule type" value="Genomic_DNA"/>
</dbReference>
<evidence type="ECO:0000256" key="1">
    <source>
        <dbReference type="ARBA" id="ARBA00004651"/>
    </source>
</evidence>
<evidence type="ECO:0000313" key="10">
    <source>
        <dbReference type="Proteomes" id="UP000316184"/>
    </source>
</evidence>
<feature type="transmembrane region" description="Helical" evidence="8">
    <location>
        <begin position="156"/>
        <end position="179"/>
    </location>
</feature>
<dbReference type="PANTHER" id="PTHR30269:SF37">
    <property type="entry name" value="MEMBRANE TRANSPORTER PROTEIN"/>
    <property type="match status" value="1"/>
</dbReference>
<dbReference type="OrthoDB" id="5472127at2"/>
<evidence type="ECO:0000256" key="2">
    <source>
        <dbReference type="ARBA" id="ARBA00009142"/>
    </source>
</evidence>
<dbReference type="GO" id="GO:0005886">
    <property type="term" value="C:plasma membrane"/>
    <property type="evidence" value="ECO:0007669"/>
    <property type="project" value="UniProtKB-SubCell"/>
</dbReference>
<evidence type="ECO:0000256" key="5">
    <source>
        <dbReference type="ARBA" id="ARBA00022692"/>
    </source>
</evidence>
<sequence>MSPVLLAVTALVVAVAAFVQGSTGVGFALIVAPVVGLVEPALLPVFLLALMIPLNLYVAGRERGKLDWHGAKWITAGRFAGTFGGLWVLVAVPLAQLNLVVGASTVLAAVVTLLAPSFQPGRGAFVAAGAFTGVTETATGVGGPPLALVYQHHPAAVLRSTVAVCFIAGEVISLVVLLITGKITLHALGMAAVLLPAVALGGLLSRFVHHRLNDRVMRLLVQLFAIVSGVVLLIAG</sequence>
<feature type="transmembrane region" description="Helical" evidence="8">
    <location>
        <begin position="185"/>
        <end position="204"/>
    </location>
</feature>
<comment type="subcellular location">
    <subcellularLocation>
        <location evidence="1 8">Cell membrane</location>
        <topology evidence="1 8">Multi-pass membrane protein</topology>
    </subcellularLocation>
</comment>
<keyword evidence="6 8" id="KW-1133">Transmembrane helix</keyword>
<evidence type="ECO:0000256" key="3">
    <source>
        <dbReference type="ARBA" id="ARBA00022448"/>
    </source>
</evidence>
<name>A0A561VA02_9PSEU</name>
<comment type="caution">
    <text evidence="9">The sequence shown here is derived from an EMBL/GenBank/DDBJ whole genome shotgun (WGS) entry which is preliminary data.</text>
</comment>
<feature type="transmembrane region" description="Helical" evidence="8">
    <location>
        <begin position="96"/>
        <end position="115"/>
    </location>
</feature>
<evidence type="ECO:0000256" key="8">
    <source>
        <dbReference type="RuleBase" id="RU363041"/>
    </source>
</evidence>
<keyword evidence="10" id="KW-1185">Reference proteome</keyword>
<dbReference type="PANTHER" id="PTHR30269">
    <property type="entry name" value="TRANSMEMBRANE PROTEIN YFCA"/>
    <property type="match status" value="1"/>
</dbReference>
<evidence type="ECO:0000313" key="9">
    <source>
        <dbReference type="EMBL" id="TWG08438.1"/>
    </source>
</evidence>
<evidence type="ECO:0000256" key="4">
    <source>
        <dbReference type="ARBA" id="ARBA00022475"/>
    </source>
</evidence>
<dbReference type="AlphaFoldDB" id="A0A561VA02"/>
<evidence type="ECO:0000256" key="7">
    <source>
        <dbReference type="ARBA" id="ARBA00023136"/>
    </source>
</evidence>
<organism evidence="9 10">
    <name type="scientific">Saccharopolyspora dendranthemae</name>
    <dbReference type="NCBI Taxonomy" id="1181886"/>
    <lineage>
        <taxon>Bacteria</taxon>
        <taxon>Bacillati</taxon>
        <taxon>Actinomycetota</taxon>
        <taxon>Actinomycetes</taxon>
        <taxon>Pseudonocardiales</taxon>
        <taxon>Pseudonocardiaceae</taxon>
        <taxon>Saccharopolyspora</taxon>
    </lineage>
</organism>
<protein>
    <recommendedName>
        <fullName evidence="8">Probable membrane transporter protein</fullName>
    </recommendedName>
</protein>
<feature type="transmembrane region" description="Helical" evidence="8">
    <location>
        <begin position="70"/>
        <end position="90"/>
    </location>
</feature>
<keyword evidence="4 8" id="KW-1003">Cell membrane</keyword>
<dbReference type="Pfam" id="PF01925">
    <property type="entry name" value="TauE"/>
    <property type="match status" value="1"/>
</dbReference>
<dbReference type="InterPro" id="IPR052017">
    <property type="entry name" value="TSUP"/>
</dbReference>
<gene>
    <name evidence="9" type="ORF">FHU35_111057</name>
</gene>
<comment type="similarity">
    <text evidence="2 8">Belongs to the 4-toluene sulfonate uptake permease (TSUP) (TC 2.A.102) family.</text>
</comment>
<evidence type="ECO:0000256" key="6">
    <source>
        <dbReference type="ARBA" id="ARBA00022989"/>
    </source>
</evidence>
<keyword evidence="7 8" id="KW-0472">Membrane</keyword>
<dbReference type="Proteomes" id="UP000316184">
    <property type="component" value="Unassembled WGS sequence"/>
</dbReference>
<feature type="transmembrane region" description="Helical" evidence="8">
    <location>
        <begin position="216"/>
        <end position="235"/>
    </location>
</feature>
<proteinExistence type="inferred from homology"/>
<feature type="transmembrane region" description="Helical" evidence="8">
    <location>
        <begin position="37"/>
        <end position="58"/>
    </location>
</feature>
<keyword evidence="5 8" id="KW-0812">Transmembrane</keyword>
<accession>A0A561VA02</accession>
<reference evidence="9 10" key="1">
    <citation type="submission" date="2019-06" db="EMBL/GenBank/DDBJ databases">
        <title>Sequencing the genomes of 1000 actinobacteria strains.</title>
        <authorList>
            <person name="Klenk H.-P."/>
        </authorList>
    </citation>
    <scope>NUCLEOTIDE SEQUENCE [LARGE SCALE GENOMIC DNA]</scope>
    <source>
        <strain evidence="9 10">DSM 46699</strain>
    </source>
</reference>